<organism evidence="1 2">
    <name type="scientific">Vermiconidia calcicola</name>
    <dbReference type="NCBI Taxonomy" id="1690605"/>
    <lineage>
        <taxon>Eukaryota</taxon>
        <taxon>Fungi</taxon>
        <taxon>Dikarya</taxon>
        <taxon>Ascomycota</taxon>
        <taxon>Pezizomycotina</taxon>
        <taxon>Dothideomycetes</taxon>
        <taxon>Dothideomycetidae</taxon>
        <taxon>Mycosphaerellales</taxon>
        <taxon>Extremaceae</taxon>
        <taxon>Vermiconidia</taxon>
    </lineage>
</organism>
<name>A0ACC3NDG7_9PEZI</name>
<dbReference type="Proteomes" id="UP001281147">
    <property type="component" value="Unassembled WGS sequence"/>
</dbReference>
<evidence type="ECO:0000313" key="1">
    <source>
        <dbReference type="EMBL" id="KAK3714846.1"/>
    </source>
</evidence>
<gene>
    <name evidence="1" type="ORF">LTR37_007581</name>
</gene>
<accession>A0ACC3NDG7</accession>
<evidence type="ECO:0000313" key="2">
    <source>
        <dbReference type="Proteomes" id="UP001281147"/>
    </source>
</evidence>
<reference evidence="1" key="1">
    <citation type="submission" date="2023-07" db="EMBL/GenBank/DDBJ databases">
        <title>Black Yeasts Isolated from many extreme environments.</title>
        <authorList>
            <person name="Coleine C."/>
            <person name="Stajich J.E."/>
            <person name="Selbmann L."/>
        </authorList>
    </citation>
    <scope>NUCLEOTIDE SEQUENCE</scope>
    <source>
        <strain evidence="1">CCFEE 5714</strain>
    </source>
</reference>
<keyword evidence="2" id="KW-1185">Reference proteome</keyword>
<sequence>MAVAFGTVGLFIIPETSAPRILQMRAKRLRHETQNWALHAKADENQITLRTICTIYLMRPWVMFVKEPILACLTMYMSCIYGIIYLLFIAYPISFHEERGWSLGISSLPFISFIVGIFMGTGLMAWSTATHFKRAYIKHGRAIPEARLPPMIVGAVILPIALFWFAWTSFPSITWVPQVMSSAFIGMSMLVTFWQGMNYIIDCYGFYSNSAIAVNTFIRSIAGAAFPLFAPVMYHKLGVPWATSLLAFLCLAFIPAPILFYKYGATIRAKSKFAPTV</sequence>
<protein>
    <submittedName>
        <fullName evidence="1">Uncharacterized protein</fullName>
    </submittedName>
</protein>
<comment type="caution">
    <text evidence="1">The sequence shown here is derived from an EMBL/GenBank/DDBJ whole genome shotgun (WGS) entry which is preliminary data.</text>
</comment>
<dbReference type="EMBL" id="JAUTXU010000053">
    <property type="protein sequence ID" value="KAK3714846.1"/>
    <property type="molecule type" value="Genomic_DNA"/>
</dbReference>
<proteinExistence type="predicted"/>